<evidence type="ECO:0000313" key="3">
    <source>
        <dbReference type="Proteomes" id="UP000184268"/>
    </source>
</evidence>
<dbReference type="Proteomes" id="UP000184268">
    <property type="component" value="Unassembled WGS sequence"/>
</dbReference>
<organism evidence="2 3">
    <name type="scientific">Ferrimonas marina</name>
    <dbReference type="NCBI Taxonomy" id="299255"/>
    <lineage>
        <taxon>Bacteria</taxon>
        <taxon>Pseudomonadati</taxon>
        <taxon>Pseudomonadota</taxon>
        <taxon>Gammaproteobacteria</taxon>
        <taxon>Alteromonadales</taxon>
        <taxon>Ferrimonadaceae</taxon>
        <taxon>Ferrimonas</taxon>
    </lineage>
</organism>
<feature type="region of interest" description="Disordered" evidence="1">
    <location>
        <begin position="216"/>
        <end position="240"/>
    </location>
</feature>
<dbReference type="OrthoDB" id="5899712at2"/>
<accession>A0A1M5YQ57</accession>
<proteinExistence type="predicted"/>
<reference evidence="2 3" key="1">
    <citation type="submission" date="2016-11" db="EMBL/GenBank/DDBJ databases">
        <authorList>
            <person name="Jaros S."/>
            <person name="Januszkiewicz K."/>
            <person name="Wedrychowicz H."/>
        </authorList>
    </citation>
    <scope>NUCLEOTIDE SEQUENCE [LARGE SCALE GENOMIC DNA]</scope>
    <source>
        <strain evidence="2 3">DSM 16917</strain>
    </source>
</reference>
<evidence type="ECO:0000256" key="1">
    <source>
        <dbReference type="SAM" id="MobiDB-lite"/>
    </source>
</evidence>
<evidence type="ECO:0000313" key="2">
    <source>
        <dbReference type="EMBL" id="SHI14227.1"/>
    </source>
</evidence>
<dbReference type="AlphaFoldDB" id="A0A1M5YQ57"/>
<protein>
    <submittedName>
        <fullName evidence="2">Uncharacterized protein</fullName>
    </submittedName>
</protein>
<dbReference type="RefSeq" id="WP_067660356.1">
    <property type="nucleotide sequence ID" value="NZ_FQXG01000008.1"/>
</dbReference>
<dbReference type="EMBL" id="FQXG01000008">
    <property type="protein sequence ID" value="SHI14227.1"/>
    <property type="molecule type" value="Genomic_DNA"/>
</dbReference>
<gene>
    <name evidence="2" type="ORF">SAMN02745129_4293</name>
</gene>
<sequence>MLLIIGVNLLQQHKEKLELARQQQLAKQKAIIDETEQLLSIGAALPMSPALLTVLNQRVLEATDAALTVDPKNKDFLRRKADVQAMLRTLKQQNGEPALDSFSVPNDEKQLVPLVQGLKRLKEVLRHEHNRSRVDNEQFTQEMQRADQLLVRINSHVLLERARFAMTASQLGSAKQLLSKLITNLNAQPSTDLAFRDAVLAQANTMLDEIDQRQQANLHQGKPTKAQDDLDELFQPKKKW</sequence>
<name>A0A1M5YQ57_9GAMM</name>
<keyword evidence="3" id="KW-1185">Reference proteome</keyword>